<dbReference type="PANTHER" id="PTHR46656:SF3">
    <property type="entry name" value="PUTATIVE-RELATED"/>
    <property type="match status" value="1"/>
</dbReference>
<dbReference type="SUPFAM" id="SSF53756">
    <property type="entry name" value="UDP-Glycosyltransferase/glycogen phosphorylase"/>
    <property type="match status" value="1"/>
</dbReference>
<keyword evidence="1" id="KW-0808">Transferase</keyword>
<dbReference type="GO" id="GO:0016740">
    <property type="term" value="F:transferase activity"/>
    <property type="evidence" value="ECO:0007669"/>
    <property type="project" value="UniProtKB-KW"/>
</dbReference>
<keyword evidence="2" id="KW-1185">Reference proteome</keyword>
<organism evidence="1 2">
    <name type="scientific">Chelatococcus asaccharovorans</name>
    <dbReference type="NCBI Taxonomy" id="28210"/>
    <lineage>
        <taxon>Bacteria</taxon>
        <taxon>Pseudomonadati</taxon>
        <taxon>Pseudomonadota</taxon>
        <taxon>Alphaproteobacteria</taxon>
        <taxon>Hyphomicrobiales</taxon>
        <taxon>Chelatococcaceae</taxon>
        <taxon>Chelatococcus</taxon>
    </lineage>
</organism>
<dbReference type="PANTHER" id="PTHR46656">
    <property type="entry name" value="PUTATIVE-RELATED"/>
    <property type="match status" value="1"/>
</dbReference>
<gene>
    <name evidence="1" type="ORF">C7450_105267</name>
</gene>
<dbReference type="AlphaFoldDB" id="A0A2V3U7T8"/>
<dbReference type="Gene3D" id="3.40.50.2000">
    <property type="entry name" value="Glycogen Phosphorylase B"/>
    <property type="match status" value="1"/>
</dbReference>
<name>A0A2V3U7T8_9HYPH</name>
<protein>
    <submittedName>
        <fullName evidence="1">Glycosyl transferase family 1</fullName>
    </submittedName>
</protein>
<dbReference type="CDD" id="cd03801">
    <property type="entry name" value="GT4_PimA-like"/>
    <property type="match status" value="1"/>
</dbReference>
<dbReference type="EMBL" id="QJJK01000005">
    <property type="protein sequence ID" value="PXW58919.1"/>
    <property type="molecule type" value="Genomic_DNA"/>
</dbReference>
<accession>A0A2V3U7T8</accession>
<proteinExistence type="predicted"/>
<dbReference type="Pfam" id="PF13692">
    <property type="entry name" value="Glyco_trans_1_4"/>
    <property type="match status" value="1"/>
</dbReference>
<dbReference type="OrthoDB" id="9790710at2"/>
<dbReference type="Proteomes" id="UP000248021">
    <property type="component" value="Unassembled WGS sequence"/>
</dbReference>
<evidence type="ECO:0000313" key="2">
    <source>
        <dbReference type="Proteomes" id="UP000248021"/>
    </source>
</evidence>
<comment type="caution">
    <text evidence="1">The sequence shown here is derived from an EMBL/GenBank/DDBJ whole genome shotgun (WGS) entry which is preliminary data.</text>
</comment>
<dbReference type="RefSeq" id="WP_110374974.1">
    <property type="nucleotide sequence ID" value="NZ_CAKNFM010000006.1"/>
</dbReference>
<evidence type="ECO:0000313" key="1">
    <source>
        <dbReference type="EMBL" id="PXW58919.1"/>
    </source>
</evidence>
<reference evidence="1 2" key="1">
    <citation type="submission" date="2018-05" db="EMBL/GenBank/DDBJ databases">
        <title>Genomic Encyclopedia of Type Strains, Phase IV (KMG-IV): sequencing the most valuable type-strain genomes for metagenomic binning, comparative biology and taxonomic classification.</title>
        <authorList>
            <person name="Goeker M."/>
        </authorList>
    </citation>
    <scope>NUCLEOTIDE SEQUENCE [LARGE SCALE GENOMIC DNA]</scope>
    <source>
        <strain evidence="1 2">DSM 6462</strain>
    </source>
</reference>
<sequence>MSFLAHHGAVAYDIFGSRLRTGIGTLWQRIPSNLRQTMRLSVIRAPARSGARPSSPGGPVYIAGVLGGASELGWSARLMQKLAGEAGLPVGEIDIGHAFWAAGRRRDRPRATGPGTLLVHLGPDQLAYGLSYLESEVLADKFIIGYCPWDLEQLPTNVARQVALLDEIWVPSHFTRRAFQAAGVSRPIRVIPYILEVPAAVHADRKRFGLDEDSFIVAAVANLRSGFARKNPLAAISAFQRAFSHHERVTLALKITKADLVSAGYARLRKIAGQDPRIKLISRDVADDDMWRFLASADVVLSLHRAEGFGLTLAQGMLLGRPVVATAWSGNLDFMPQSASCLVPSRLIPVEGPDKIKDGKGQVWASPDVPAAADILRRLHGDPNLRLILGEAGRQAVRRFMQHHRLRLLGELRNWLAEPREPSRGLTPGDRRAG</sequence>